<evidence type="ECO:0000256" key="5">
    <source>
        <dbReference type="ARBA" id="ARBA00022840"/>
    </source>
</evidence>
<dbReference type="Proteomes" id="UP000231379">
    <property type="component" value="Unassembled WGS sequence"/>
</dbReference>
<dbReference type="InterPro" id="IPR027417">
    <property type="entry name" value="P-loop_NTPase"/>
</dbReference>
<keyword evidence="8" id="KW-0413">Isomerase</keyword>
<dbReference type="GO" id="GO:0000723">
    <property type="term" value="P:telomere maintenance"/>
    <property type="evidence" value="ECO:0007669"/>
    <property type="project" value="InterPro"/>
</dbReference>
<name>A0A2H0UAA2_9BACT</name>
<dbReference type="GO" id="GO:0006281">
    <property type="term" value="P:DNA repair"/>
    <property type="evidence" value="ECO:0007669"/>
    <property type="project" value="InterPro"/>
</dbReference>
<keyword evidence="3" id="KW-0378">Hydrolase</keyword>
<protein>
    <submittedName>
        <fullName evidence="10">AAA family ATPase</fullName>
    </submittedName>
</protein>
<evidence type="ECO:0000256" key="6">
    <source>
        <dbReference type="ARBA" id="ARBA00023125"/>
    </source>
</evidence>
<dbReference type="SUPFAM" id="SSF52540">
    <property type="entry name" value="P-loop containing nucleoside triphosphate hydrolases"/>
    <property type="match status" value="2"/>
</dbReference>
<evidence type="ECO:0000313" key="11">
    <source>
        <dbReference type="Proteomes" id="UP000231379"/>
    </source>
</evidence>
<keyword evidence="2" id="KW-0227">DNA damage</keyword>
<dbReference type="InterPro" id="IPR049163">
    <property type="entry name" value="Pif1-like_2B_dom"/>
</dbReference>
<organism evidence="10 11">
    <name type="scientific">Candidatus Kaiserbacteria bacterium CG10_big_fil_rev_8_21_14_0_10_59_10</name>
    <dbReference type="NCBI Taxonomy" id="1974612"/>
    <lineage>
        <taxon>Bacteria</taxon>
        <taxon>Candidatus Kaiseribacteriota</taxon>
    </lineage>
</organism>
<keyword evidence="6" id="KW-0238">DNA-binding</keyword>
<dbReference type="InterPro" id="IPR051055">
    <property type="entry name" value="PIF1_helicase"/>
</dbReference>
<evidence type="ECO:0000256" key="8">
    <source>
        <dbReference type="ARBA" id="ARBA00023235"/>
    </source>
</evidence>
<evidence type="ECO:0000256" key="1">
    <source>
        <dbReference type="ARBA" id="ARBA00022741"/>
    </source>
</evidence>
<dbReference type="Gene3D" id="3.40.50.300">
    <property type="entry name" value="P-loop containing nucleotide triphosphate hydrolases"/>
    <property type="match status" value="2"/>
</dbReference>
<dbReference type="EMBL" id="PFBM01000007">
    <property type="protein sequence ID" value="PIR82705.1"/>
    <property type="molecule type" value="Genomic_DNA"/>
</dbReference>
<evidence type="ECO:0000256" key="4">
    <source>
        <dbReference type="ARBA" id="ARBA00022806"/>
    </source>
</evidence>
<dbReference type="PANTHER" id="PTHR47642:SF5">
    <property type="entry name" value="ATP-DEPENDENT DNA HELICASE"/>
    <property type="match status" value="1"/>
</dbReference>
<dbReference type="SMART" id="SM00382">
    <property type="entry name" value="AAA"/>
    <property type="match status" value="1"/>
</dbReference>
<dbReference type="InterPro" id="IPR003593">
    <property type="entry name" value="AAA+_ATPase"/>
</dbReference>
<sequence>MKQDEALEILKTGVNVFLTGEPGSGKTHTINRYVDWLRERGVEPSVTASTGIAATHVGGMTIHSWSGIGVKRDVSDWDIEMIHGREKTARRLVDARVLIIDEVSMLDGRTLASVDRVLRALRRKVLRQEEPFGGLQVIFVGDFFQLPPVSRGEQSQFAFESPAWREANPIACYLSEQHRQEDADFLELLGALRANAFTKAHVTRLRSRMGILPKKEVATRLYTHNADVDRINSDSLGKISKPARVYEMQSRGARALVEALKSNCLSPETLELKVGAAVMFTRNNFEVGYVNGTLGTVEDFSDAGYPLVRTRVGRLIEAEPAEWAVQDGSKILARITQVPLRLAWAITVHKSQGISLDAAIIDLAQAFEYGQGYVAISRVRTLGGLFLEGFNERALQLHPKVAAADKYFRAYSDAARNKFSTLPAEEKGKLHRNFLRAIGAKEPEVVAKVKAVSRSGIEQLREKYPNLGKAWSKVDDELLKNMFTDNVPHKEIAAHFGRKPSAINARLGHLGLIEDYWTKRKKHGK</sequence>
<dbReference type="PANTHER" id="PTHR47642">
    <property type="entry name" value="ATP-DEPENDENT DNA HELICASE"/>
    <property type="match status" value="1"/>
</dbReference>
<evidence type="ECO:0000313" key="10">
    <source>
        <dbReference type="EMBL" id="PIR82705.1"/>
    </source>
</evidence>
<reference evidence="11" key="1">
    <citation type="submission" date="2017-09" db="EMBL/GenBank/DDBJ databases">
        <title>Depth-based differentiation of microbial function through sediment-hosted aquifers and enrichment of novel symbionts in the deep terrestrial subsurface.</title>
        <authorList>
            <person name="Probst A.J."/>
            <person name="Ladd B."/>
            <person name="Jarett J.K."/>
            <person name="Geller-Mcgrath D.E."/>
            <person name="Sieber C.M.K."/>
            <person name="Emerson J.B."/>
            <person name="Anantharaman K."/>
            <person name="Thomas B.C."/>
            <person name="Malmstrom R."/>
            <person name="Stieglmeier M."/>
            <person name="Klingl A."/>
            <person name="Woyke T."/>
            <person name="Ryan C.M."/>
            <person name="Banfield J.F."/>
        </authorList>
    </citation>
    <scope>NUCLEOTIDE SEQUENCE [LARGE SCALE GENOMIC DNA]</scope>
</reference>
<dbReference type="InterPro" id="IPR010285">
    <property type="entry name" value="DNA_helicase_pif1-like_DEAD"/>
</dbReference>
<dbReference type="Pfam" id="PF21530">
    <property type="entry name" value="Pif1_2B_dom"/>
    <property type="match status" value="1"/>
</dbReference>
<keyword evidence="5" id="KW-0067">ATP-binding</keyword>
<evidence type="ECO:0000259" key="9">
    <source>
        <dbReference type="SMART" id="SM00382"/>
    </source>
</evidence>
<proteinExistence type="predicted"/>
<evidence type="ECO:0000256" key="3">
    <source>
        <dbReference type="ARBA" id="ARBA00022801"/>
    </source>
</evidence>
<dbReference type="GO" id="GO:0003678">
    <property type="term" value="F:DNA helicase activity"/>
    <property type="evidence" value="ECO:0007669"/>
    <property type="project" value="InterPro"/>
</dbReference>
<keyword evidence="1" id="KW-0547">Nucleotide-binding</keyword>
<comment type="caution">
    <text evidence="10">The sequence shown here is derived from an EMBL/GenBank/DDBJ whole genome shotgun (WGS) entry which is preliminary data.</text>
</comment>
<dbReference type="AlphaFoldDB" id="A0A2H0UAA2"/>
<gene>
    <name evidence="10" type="ORF">COU20_00805</name>
</gene>
<evidence type="ECO:0000256" key="7">
    <source>
        <dbReference type="ARBA" id="ARBA00023204"/>
    </source>
</evidence>
<keyword evidence="4" id="KW-0347">Helicase</keyword>
<dbReference type="Pfam" id="PF05970">
    <property type="entry name" value="PIF1"/>
    <property type="match status" value="1"/>
</dbReference>
<accession>A0A2H0UAA2</accession>
<dbReference type="CDD" id="cd18037">
    <property type="entry name" value="DEXSc_Pif1_like"/>
    <property type="match status" value="1"/>
</dbReference>
<dbReference type="CDD" id="cd18809">
    <property type="entry name" value="SF1_C_RecD"/>
    <property type="match status" value="1"/>
</dbReference>
<evidence type="ECO:0000256" key="2">
    <source>
        <dbReference type="ARBA" id="ARBA00022763"/>
    </source>
</evidence>
<feature type="domain" description="AAA+ ATPase" evidence="9">
    <location>
        <begin position="12"/>
        <end position="163"/>
    </location>
</feature>
<keyword evidence="7" id="KW-0234">DNA repair</keyword>